<accession>A0A853F4R0</accession>
<sequence length="99" mass="11734">MNYAYKTESSYCDWVKRFIKFSQMQSRDELFENAEDKVEVFLTDLVVGQNVAVSTQNQAFNALVFLYKEVLKRPLIKRVSMRFPHLTGHHFNKLYPCSF</sequence>
<dbReference type="Pfam" id="PF13495">
    <property type="entry name" value="Phage_int_SAM_4"/>
    <property type="match status" value="1"/>
</dbReference>
<feature type="domain" description="Integrase SAM-like N-terminal" evidence="2">
    <location>
        <begin position="2"/>
        <end position="75"/>
    </location>
</feature>
<dbReference type="GO" id="GO:0003677">
    <property type="term" value="F:DNA binding"/>
    <property type="evidence" value="ECO:0007669"/>
    <property type="project" value="UniProtKB-KW"/>
</dbReference>
<evidence type="ECO:0000259" key="2">
    <source>
        <dbReference type="Pfam" id="PF13495"/>
    </source>
</evidence>
<dbReference type="AlphaFoldDB" id="A0A853F4R0"/>
<dbReference type="InterPro" id="IPR004107">
    <property type="entry name" value="Integrase_SAM-like_N"/>
</dbReference>
<comment type="caution">
    <text evidence="3">The sequence shown here is derived from an EMBL/GenBank/DDBJ whole genome shotgun (WGS) entry which is preliminary data.</text>
</comment>
<protein>
    <submittedName>
        <fullName evidence="3">Phage integrase N-terminal SAM-like domain-containing protein</fullName>
    </submittedName>
</protein>
<evidence type="ECO:0000313" key="4">
    <source>
        <dbReference type="Proteomes" id="UP000568751"/>
    </source>
</evidence>
<dbReference type="Proteomes" id="UP000568751">
    <property type="component" value="Unassembled WGS sequence"/>
</dbReference>
<dbReference type="EMBL" id="JACCHT010000001">
    <property type="protein sequence ID" value="NYT27559.1"/>
    <property type="molecule type" value="Genomic_DNA"/>
</dbReference>
<name>A0A853F4R0_9GAMM</name>
<keyword evidence="1" id="KW-0238">DNA-binding</keyword>
<proteinExistence type="predicted"/>
<evidence type="ECO:0000313" key="3">
    <source>
        <dbReference type="EMBL" id="NYT27559.1"/>
    </source>
</evidence>
<dbReference type="Gene3D" id="1.10.150.130">
    <property type="match status" value="1"/>
</dbReference>
<reference evidence="3 4" key="1">
    <citation type="submission" date="2020-05" db="EMBL/GenBank/DDBJ databases">
        <title>Horizontal transmission and recombination maintain forever young bacterial symbiont genomes.</title>
        <authorList>
            <person name="Russell S.L."/>
            <person name="Pepper-Tunick E."/>
            <person name="Svedberg J."/>
            <person name="Byrne A."/>
            <person name="Ruelas Castillo J."/>
            <person name="Vollmers C."/>
            <person name="Beinart R.A."/>
            <person name="Corbett-Detig R."/>
        </authorList>
    </citation>
    <scope>NUCLEOTIDE SEQUENCE [LARGE SCALE GENOMIC DNA]</scope>
    <source>
        <strain evidence="3">455</strain>
    </source>
</reference>
<evidence type="ECO:0000256" key="1">
    <source>
        <dbReference type="ARBA" id="ARBA00023125"/>
    </source>
</evidence>
<dbReference type="GO" id="GO:0015074">
    <property type="term" value="P:DNA integration"/>
    <property type="evidence" value="ECO:0007669"/>
    <property type="project" value="InterPro"/>
</dbReference>
<dbReference type="InterPro" id="IPR010998">
    <property type="entry name" value="Integrase_recombinase_N"/>
</dbReference>
<gene>
    <name evidence="3" type="ORF">H0A76_06470</name>
</gene>
<organism evidence="3 4">
    <name type="scientific">Candidatus Thiodubiliella endoseptemdiera</name>
    <dbReference type="NCBI Taxonomy" id="2738886"/>
    <lineage>
        <taxon>Bacteria</taxon>
        <taxon>Pseudomonadati</taxon>
        <taxon>Pseudomonadota</taxon>
        <taxon>Gammaproteobacteria</taxon>
        <taxon>Candidatus Pseudothioglobaceae</taxon>
        <taxon>Candidatus Thiodubiliella</taxon>
    </lineage>
</organism>